<gene>
    <name evidence="2" type="ORF">NGTWS1702_28740</name>
</gene>
<keyword evidence="3" id="KW-1185">Reference proteome</keyword>
<feature type="transmembrane region" description="Helical" evidence="1">
    <location>
        <begin position="6"/>
        <end position="21"/>
    </location>
</feature>
<keyword evidence="1" id="KW-0472">Membrane</keyword>
<sequence>MVIGVIWVMVSGVTVILMLVVDGGVPEFAAISIFFDVGAAVVWVGLVGIVPPPFASPPDRRSHNCAIFL</sequence>
<evidence type="ECO:0000256" key="1">
    <source>
        <dbReference type="SAM" id="Phobius"/>
    </source>
</evidence>
<proteinExistence type="predicted"/>
<comment type="caution">
    <text evidence="2">The sequence shown here is derived from an EMBL/GenBank/DDBJ whole genome shotgun (WGS) entry which is preliminary data.</text>
</comment>
<evidence type="ECO:0000313" key="2">
    <source>
        <dbReference type="EMBL" id="GJF19866.1"/>
    </source>
</evidence>
<dbReference type="Proteomes" id="UP001060504">
    <property type="component" value="Unassembled WGS sequence"/>
</dbReference>
<organism evidence="2 3">
    <name type="scientific">Mycolicibacterium cyprinidarum</name>
    <dbReference type="NCBI Taxonomy" id="2860311"/>
    <lineage>
        <taxon>Bacteria</taxon>
        <taxon>Bacillati</taxon>
        <taxon>Actinomycetota</taxon>
        <taxon>Actinomycetes</taxon>
        <taxon>Mycobacteriales</taxon>
        <taxon>Mycobacteriaceae</taxon>
        <taxon>Mycolicibacterium</taxon>
    </lineage>
</organism>
<feature type="transmembrane region" description="Helical" evidence="1">
    <location>
        <begin position="28"/>
        <end position="50"/>
    </location>
</feature>
<protein>
    <submittedName>
        <fullName evidence="2">Uncharacterized protein</fullName>
    </submittedName>
</protein>
<dbReference type="EMBL" id="BPRH01003005">
    <property type="protein sequence ID" value="GJF19866.1"/>
    <property type="molecule type" value="Genomic_DNA"/>
</dbReference>
<keyword evidence="1" id="KW-0812">Transmembrane</keyword>
<name>A0ABQ4VDB2_9MYCO</name>
<reference evidence="2 3" key="1">
    <citation type="submission" date="2021-08" db="EMBL/GenBank/DDBJ databases">
        <title>Draft genome sequence of Mycolicibacterium sp. NGTWS1702 strain.</title>
        <authorList>
            <person name="Matsumoto M."/>
            <person name="Tang B.C.C."/>
            <person name="Machida Y."/>
            <person name="Matoyama H."/>
            <person name="Kishihara T."/>
            <person name="Sato S."/>
            <person name="Kondo I."/>
            <person name="Sano M."/>
            <person name="Kato G."/>
        </authorList>
    </citation>
    <scope>NUCLEOTIDE SEQUENCE [LARGE SCALE GENOMIC DNA]</scope>
    <source>
        <strain evidence="2 3">NGTWSNA01</strain>
    </source>
</reference>
<keyword evidence="1" id="KW-1133">Transmembrane helix</keyword>
<accession>A0ABQ4VDB2</accession>
<evidence type="ECO:0000313" key="3">
    <source>
        <dbReference type="Proteomes" id="UP001060504"/>
    </source>
</evidence>